<feature type="domain" description="HAMP" evidence="4">
    <location>
        <begin position="407"/>
        <end position="459"/>
    </location>
</feature>
<dbReference type="PANTHER" id="PTHR43156:SF2">
    <property type="entry name" value="STAGE II SPORULATION PROTEIN E"/>
    <property type="match status" value="1"/>
</dbReference>
<evidence type="ECO:0000313" key="6">
    <source>
        <dbReference type="Proteomes" id="UP000184171"/>
    </source>
</evidence>
<dbReference type="SUPFAM" id="SSF81606">
    <property type="entry name" value="PP2C-like"/>
    <property type="match status" value="1"/>
</dbReference>
<feature type="region of interest" description="Disordered" evidence="2">
    <location>
        <begin position="101"/>
        <end position="122"/>
    </location>
</feature>
<dbReference type="Pfam" id="PF07228">
    <property type="entry name" value="SpoIIE"/>
    <property type="match status" value="1"/>
</dbReference>
<dbReference type="SMART" id="SM00331">
    <property type="entry name" value="PP2C_SIG"/>
    <property type="match status" value="1"/>
</dbReference>
<keyword evidence="1" id="KW-0378">Hydrolase</keyword>
<dbReference type="EMBL" id="FQZT01000003">
    <property type="protein sequence ID" value="SHI92801.1"/>
    <property type="molecule type" value="Genomic_DNA"/>
</dbReference>
<accession>A0A1M6F552</accession>
<reference evidence="5 6" key="1">
    <citation type="submission" date="2016-11" db="EMBL/GenBank/DDBJ databases">
        <authorList>
            <person name="Jaros S."/>
            <person name="Januszkiewicz K."/>
            <person name="Wedrychowicz H."/>
        </authorList>
    </citation>
    <scope>NUCLEOTIDE SEQUENCE [LARGE SCALE GENOMIC DNA]</scope>
    <source>
        <strain evidence="5 6">DSM 5091</strain>
    </source>
</reference>
<dbReference type="GO" id="GO:0016791">
    <property type="term" value="F:phosphatase activity"/>
    <property type="evidence" value="ECO:0007669"/>
    <property type="project" value="TreeGrafter"/>
</dbReference>
<dbReference type="SUPFAM" id="SSF103190">
    <property type="entry name" value="Sensory domain-like"/>
    <property type="match status" value="1"/>
</dbReference>
<dbReference type="InterPro" id="IPR029151">
    <property type="entry name" value="Sensor-like_sf"/>
</dbReference>
<protein>
    <submittedName>
        <fullName evidence="5">Sigma-B regulation protein RsbU (Phosphoserine phosphatase)</fullName>
    </submittedName>
</protein>
<dbReference type="Pfam" id="PF00672">
    <property type="entry name" value="HAMP"/>
    <property type="match status" value="1"/>
</dbReference>
<evidence type="ECO:0000256" key="3">
    <source>
        <dbReference type="SAM" id="Phobius"/>
    </source>
</evidence>
<dbReference type="SUPFAM" id="SSF158472">
    <property type="entry name" value="HAMP domain-like"/>
    <property type="match status" value="1"/>
</dbReference>
<sequence>MRIRTKILILLLAIALIPLLLNTFFQSYSTLQLSHKLGAETREQLLENAYTLLHVLVDEYGQILKRDQAQVLLALNLQAREVEKLLAATAEGDPPLYFSADFERPETSPAGTEPSDKHFRPGNTGKIEPIRVNYQQQVLFLANGVARSRVDSLLRKLASMPAVYRLVHDIRPDLFLWQYTALEQGVHSSYPGKGGYPSDYDPRQREWYRAAKTEKRPITRVITDLSTRSLILTMAMPVHTPDGHFAGVTAIDVVYQWLLADWTIPPSLQEQTQAMILFYHPDSNKLEVIYRGDQEGHYGNWRMPVKQQFLAVDLPQQLEPVFADLRAGQTGVRIIRQQGEEVLWAYGKHQQGQPFPLISLPYQQVIAQAERAENYAREQLLWRLQISGLMLCGVVAIVLILTLLISKALTRPVLQLAAAAESLSKGDFDARVTITSGDELEALGSAFNSMGPSLHEREQLKQSLALAREVQQHLLPKAAPQVPGFEIFGHSRYCDGTGGDYYDFLELGEGRLGLAVADVSGHGIGAALLMTTVRGLLRSQAPQLGSDPQALIKSLNQHLVRDSRDDFFATFFYALLDTDQRRCSWVSAGHGPSFYYAADTARARELPSSGIPLGILNDIDFEAMEPLPVAPGDILLIGTDGIWETCGPSNEMFGTDRLCGLLQRQAHLGAADLGRFILHELEEFRGDQLQHDDITMLIVKAHTSDQPVKNSG</sequence>
<name>A0A1M6F552_MALRU</name>
<keyword evidence="3" id="KW-0472">Membrane</keyword>
<keyword evidence="3" id="KW-0812">Transmembrane</keyword>
<dbReference type="InterPro" id="IPR003660">
    <property type="entry name" value="HAMP_dom"/>
</dbReference>
<keyword evidence="6" id="KW-1185">Reference proteome</keyword>
<dbReference type="AlphaFoldDB" id="A0A1M6F552"/>
<gene>
    <name evidence="5" type="ORF">SAMN02745165_01158</name>
</gene>
<evidence type="ECO:0000259" key="4">
    <source>
        <dbReference type="PROSITE" id="PS50885"/>
    </source>
</evidence>
<dbReference type="PANTHER" id="PTHR43156">
    <property type="entry name" value="STAGE II SPORULATION PROTEIN E-RELATED"/>
    <property type="match status" value="1"/>
</dbReference>
<dbReference type="GO" id="GO:0007165">
    <property type="term" value="P:signal transduction"/>
    <property type="evidence" value="ECO:0007669"/>
    <property type="project" value="InterPro"/>
</dbReference>
<proteinExistence type="predicted"/>
<dbReference type="InterPro" id="IPR036457">
    <property type="entry name" value="PPM-type-like_dom_sf"/>
</dbReference>
<dbReference type="SMART" id="SM00304">
    <property type="entry name" value="HAMP"/>
    <property type="match status" value="1"/>
</dbReference>
<dbReference type="OrthoDB" id="9802500at2"/>
<dbReference type="CDD" id="cd06225">
    <property type="entry name" value="HAMP"/>
    <property type="match status" value="1"/>
</dbReference>
<keyword evidence="3" id="KW-1133">Transmembrane helix</keyword>
<evidence type="ECO:0000313" key="5">
    <source>
        <dbReference type="EMBL" id="SHI92801.1"/>
    </source>
</evidence>
<dbReference type="RefSeq" id="WP_072906651.1">
    <property type="nucleotide sequence ID" value="NZ_FQZT01000003.1"/>
</dbReference>
<dbReference type="Gene3D" id="3.30.450.20">
    <property type="entry name" value="PAS domain"/>
    <property type="match status" value="1"/>
</dbReference>
<dbReference type="PROSITE" id="PS50885">
    <property type="entry name" value="HAMP"/>
    <property type="match status" value="1"/>
</dbReference>
<evidence type="ECO:0000256" key="1">
    <source>
        <dbReference type="ARBA" id="ARBA00022801"/>
    </source>
</evidence>
<dbReference type="CDD" id="cd18773">
    <property type="entry name" value="PDC1_HK_sensor"/>
    <property type="match status" value="1"/>
</dbReference>
<dbReference type="GO" id="GO:0016020">
    <property type="term" value="C:membrane"/>
    <property type="evidence" value="ECO:0007669"/>
    <property type="project" value="InterPro"/>
</dbReference>
<evidence type="ECO:0000256" key="2">
    <source>
        <dbReference type="SAM" id="MobiDB-lite"/>
    </source>
</evidence>
<dbReference type="Gene3D" id="1.10.8.500">
    <property type="entry name" value="HAMP domain in histidine kinase"/>
    <property type="match status" value="1"/>
</dbReference>
<dbReference type="InterPro" id="IPR052016">
    <property type="entry name" value="Bact_Sigma-Reg"/>
</dbReference>
<dbReference type="Proteomes" id="UP000184171">
    <property type="component" value="Unassembled WGS sequence"/>
</dbReference>
<feature type="transmembrane region" description="Helical" evidence="3">
    <location>
        <begin position="380"/>
        <end position="405"/>
    </location>
</feature>
<dbReference type="STRING" id="1122189.SAMN02745165_01158"/>
<dbReference type="InterPro" id="IPR001932">
    <property type="entry name" value="PPM-type_phosphatase-like_dom"/>
</dbReference>
<dbReference type="Gene3D" id="3.60.40.10">
    <property type="entry name" value="PPM-type phosphatase domain"/>
    <property type="match status" value="1"/>
</dbReference>
<organism evidence="5 6">
    <name type="scientific">Malonomonas rubra DSM 5091</name>
    <dbReference type="NCBI Taxonomy" id="1122189"/>
    <lineage>
        <taxon>Bacteria</taxon>
        <taxon>Pseudomonadati</taxon>
        <taxon>Thermodesulfobacteriota</taxon>
        <taxon>Desulfuromonadia</taxon>
        <taxon>Desulfuromonadales</taxon>
        <taxon>Geopsychrobacteraceae</taxon>
        <taxon>Malonomonas</taxon>
    </lineage>
</organism>